<protein>
    <submittedName>
        <fullName evidence="2">Uncharacterized protein</fullName>
    </submittedName>
</protein>
<evidence type="ECO:0000256" key="1">
    <source>
        <dbReference type="SAM" id="MobiDB-lite"/>
    </source>
</evidence>
<evidence type="ECO:0000313" key="2">
    <source>
        <dbReference type="EMBL" id="KAI9200815.1"/>
    </source>
</evidence>
<evidence type="ECO:0000313" key="3">
    <source>
        <dbReference type="Proteomes" id="UP001064489"/>
    </source>
</evidence>
<proteinExistence type="predicted"/>
<gene>
    <name evidence="2" type="ORF">LWI28_013551</name>
</gene>
<keyword evidence="3" id="KW-1185">Reference proteome</keyword>
<feature type="region of interest" description="Disordered" evidence="1">
    <location>
        <begin position="98"/>
        <end position="126"/>
    </location>
</feature>
<accession>A0AAD5JTL7</accession>
<sequence length="126" mass="13867">MVVMCVIVGNGALMGLEACYSDSGRKVAKEKAKDHQPPYSVVLMRVATALQPHSTRTVANSRDAVLHLTLKCRRRSLRGTVLPIADNINQLGRRVGQLEENMADGDPQNQPEQNMGDRDAPNMNEQ</sequence>
<name>A0AAD5JTL7_ACENE</name>
<reference evidence="2" key="1">
    <citation type="journal article" date="2022" name="Plant J.">
        <title>Strategies of tolerance reflected in two North American maple genomes.</title>
        <authorList>
            <person name="McEvoy S.L."/>
            <person name="Sezen U.U."/>
            <person name="Trouern-Trend A."/>
            <person name="McMahon S.M."/>
            <person name="Schaberg P.G."/>
            <person name="Yang J."/>
            <person name="Wegrzyn J.L."/>
            <person name="Swenson N.G."/>
        </authorList>
    </citation>
    <scope>NUCLEOTIDE SEQUENCE</scope>
    <source>
        <strain evidence="2">91603</strain>
    </source>
</reference>
<dbReference type="Proteomes" id="UP001064489">
    <property type="component" value="Chromosome 9"/>
</dbReference>
<comment type="caution">
    <text evidence="2">The sequence shown here is derived from an EMBL/GenBank/DDBJ whole genome shotgun (WGS) entry which is preliminary data.</text>
</comment>
<dbReference type="EMBL" id="JAJSOW010000001">
    <property type="protein sequence ID" value="KAI9200815.1"/>
    <property type="molecule type" value="Genomic_DNA"/>
</dbReference>
<organism evidence="2 3">
    <name type="scientific">Acer negundo</name>
    <name type="common">Box elder</name>
    <dbReference type="NCBI Taxonomy" id="4023"/>
    <lineage>
        <taxon>Eukaryota</taxon>
        <taxon>Viridiplantae</taxon>
        <taxon>Streptophyta</taxon>
        <taxon>Embryophyta</taxon>
        <taxon>Tracheophyta</taxon>
        <taxon>Spermatophyta</taxon>
        <taxon>Magnoliopsida</taxon>
        <taxon>eudicotyledons</taxon>
        <taxon>Gunneridae</taxon>
        <taxon>Pentapetalae</taxon>
        <taxon>rosids</taxon>
        <taxon>malvids</taxon>
        <taxon>Sapindales</taxon>
        <taxon>Sapindaceae</taxon>
        <taxon>Hippocastanoideae</taxon>
        <taxon>Acereae</taxon>
        <taxon>Acer</taxon>
    </lineage>
</organism>
<reference evidence="2" key="2">
    <citation type="submission" date="2023-02" db="EMBL/GenBank/DDBJ databases">
        <authorList>
            <person name="Swenson N.G."/>
            <person name="Wegrzyn J.L."/>
            <person name="Mcevoy S.L."/>
        </authorList>
    </citation>
    <scope>NUCLEOTIDE SEQUENCE</scope>
    <source>
        <strain evidence="2">91603</strain>
        <tissue evidence="2">Leaf</tissue>
    </source>
</reference>
<dbReference type="AlphaFoldDB" id="A0AAD5JTL7"/>